<organism evidence="1 2">
    <name type="scientific">Saccharothrix algeriensis</name>
    <dbReference type="NCBI Taxonomy" id="173560"/>
    <lineage>
        <taxon>Bacteria</taxon>
        <taxon>Bacillati</taxon>
        <taxon>Actinomycetota</taxon>
        <taxon>Actinomycetes</taxon>
        <taxon>Pseudonocardiales</taxon>
        <taxon>Pseudonocardiaceae</taxon>
        <taxon>Saccharothrix</taxon>
    </lineage>
</organism>
<name>A0A8T8I1Q4_9PSEU</name>
<gene>
    <name evidence="1" type="ORF">J7S33_07120</name>
</gene>
<accession>A0A8T8I1Q4</accession>
<evidence type="ECO:0000313" key="2">
    <source>
        <dbReference type="Proteomes" id="UP000671828"/>
    </source>
</evidence>
<dbReference type="EMBL" id="CP072788">
    <property type="protein sequence ID" value="QTR04617.1"/>
    <property type="molecule type" value="Genomic_DNA"/>
</dbReference>
<sequence length="72" mass="7778">MRVTHDRETDSAYIHLTDETLSPGRRSIPLEPPAVPTLVVLDFKEDRLVGVEVHGASRHLSADFLAGAAGEG</sequence>
<evidence type="ECO:0000313" key="1">
    <source>
        <dbReference type="EMBL" id="QTR04617.1"/>
    </source>
</evidence>
<protein>
    <submittedName>
        <fullName evidence="1">DUF2283 domain-containing protein</fullName>
    </submittedName>
</protein>
<dbReference type="AlphaFoldDB" id="A0A8T8I1Q4"/>
<dbReference type="InterPro" id="IPR019270">
    <property type="entry name" value="DUF2283"/>
</dbReference>
<dbReference type="Pfam" id="PF10049">
    <property type="entry name" value="DUF2283"/>
    <property type="match status" value="1"/>
</dbReference>
<dbReference type="Proteomes" id="UP000671828">
    <property type="component" value="Chromosome"/>
</dbReference>
<reference evidence="1" key="1">
    <citation type="submission" date="2021-04" db="EMBL/GenBank/DDBJ databases">
        <title>Saccharothrix algeriensis WGS.</title>
        <authorList>
            <person name="Stuskova K."/>
            <person name="Hakalova E."/>
            <person name="Tebbal A.B."/>
            <person name="Eichmeier A."/>
        </authorList>
    </citation>
    <scope>NUCLEOTIDE SEQUENCE</scope>
    <source>
        <strain evidence="1">NRRL B-24137</strain>
    </source>
</reference>
<proteinExistence type="predicted"/>